<evidence type="ECO:0000313" key="3">
    <source>
        <dbReference type="Proteomes" id="UP000246036"/>
    </source>
</evidence>
<organism evidence="2 3">
    <name type="scientific">Lactobacillus kullabergensis</name>
    <dbReference type="NCBI Taxonomy" id="1218493"/>
    <lineage>
        <taxon>Bacteria</taxon>
        <taxon>Bacillati</taxon>
        <taxon>Bacillota</taxon>
        <taxon>Bacilli</taxon>
        <taxon>Lactobacillales</taxon>
        <taxon>Lactobacillaceae</taxon>
        <taxon>Lactobacillus</taxon>
    </lineage>
</organism>
<reference evidence="2 3" key="1">
    <citation type="submission" date="2018-05" db="EMBL/GenBank/DDBJ databases">
        <title>Reference genomes for bee gut microbiota database.</title>
        <authorList>
            <person name="Ellegaard K.M."/>
        </authorList>
    </citation>
    <scope>NUCLEOTIDE SEQUENCE [LARGE SCALE GENOMIC DNA]</scope>
    <source>
        <strain evidence="2 3">ESL0186</strain>
    </source>
</reference>
<keyword evidence="1" id="KW-1133">Transmembrane helix</keyword>
<evidence type="ECO:0000256" key="1">
    <source>
        <dbReference type="SAM" id="Phobius"/>
    </source>
</evidence>
<gene>
    <name evidence="2" type="ORF">DKL58_09105</name>
</gene>
<accession>A0ABM6W2I3</accession>
<dbReference type="Proteomes" id="UP000246036">
    <property type="component" value="Chromosome"/>
</dbReference>
<keyword evidence="1" id="KW-0472">Membrane</keyword>
<keyword evidence="3" id="KW-1185">Reference proteome</keyword>
<proteinExistence type="predicted"/>
<feature type="transmembrane region" description="Helical" evidence="1">
    <location>
        <begin position="21"/>
        <end position="41"/>
    </location>
</feature>
<name>A0ABM6W2I3_9LACO</name>
<sequence>METNKQKLTANQKRSRSKPKHFKLYQFLANFFSIMISSILVEKFLPNCSPFWASGRNLLIFLICIAIYFIFFTFTDKALNYFCFKNNF</sequence>
<dbReference type="EMBL" id="CP029477">
    <property type="protein sequence ID" value="AWM76127.1"/>
    <property type="molecule type" value="Genomic_DNA"/>
</dbReference>
<evidence type="ECO:0000313" key="2">
    <source>
        <dbReference type="EMBL" id="AWM76127.1"/>
    </source>
</evidence>
<keyword evidence="1" id="KW-0812">Transmembrane</keyword>
<protein>
    <submittedName>
        <fullName evidence="2">Uncharacterized protein</fullName>
    </submittedName>
</protein>
<feature type="transmembrane region" description="Helical" evidence="1">
    <location>
        <begin position="53"/>
        <end position="75"/>
    </location>
</feature>